<keyword evidence="4" id="KW-0804">Transcription</keyword>
<feature type="domain" description="HTH lysR-type" evidence="5">
    <location>
        <begin position="1"/>
        <end position="58"/>
    </location>
</feature>
<evidence type="ECO:0000256" key="2">
    <source>
        <dbReference type="ARBA" id="ARBA00023015"/>
    </source>
</evidence>
<evidence type="ECO:0000256" key="3">
    <source>
        <dbReference type="ARBA" id="ARBA00023125"/>
    </source>
</evidence>
<keyword evidence="2" id="KW-0805">Transcription regulation</keyword>
<dbReference type="RefSeq" id="WP_331845985.1">
    <property type="nucleotide sequence ID" value="NZ_JAZHPZ010000003.1"/>
</dbReference>
<dbReference type="CDD" id="cd05466">
    <property type="entry name" value="PBP2_LTTR_substrate"/>
    <property type="match status" value="1"/>
</dbReference>
<dbReference type="InterPro" id="IPR036390">
    <property type="entry name" value="WH_DNA-bd_sf"/>
</dbReference>
<dbReference type="Gene3D" id="3.40.190.290">
    <property type="match status" value="1"/>
</dbReference>
<sequence>MELLQLHYFRTVARLEHMTKAAEELQIAQPALSKTISRLEADLGVRLFDRHNRQIRLNTFGKAFLKKVDAALTALDEGRREVADLAGLARGSIAIATNSLHRLAEVVGAFRAMYPEVDIRILQVPPAQGEEMNRLLEAGDVDLCFGASAMNRPGICEQVAWEAEVFLAVPSGHRLERESGIALTEAAGETFIEYKQGHPFRSDNEGFCRLAGIQRNVMYEVEDPESLKSLVIAGLGVAFMPVDKRRAKDPQFTLLPIKSPSCRRRYFVSWVDKRYVSQAAEQFKQFLVTYFRR</sequence>
<dbReference type="SUPFAM" id="SSF46785">
    <property type="entry name" value="Winged helix' DNA-binding domain"/>
    <property type="match status" value="1"/>
</dbReference>
<evidence type="ECO:0000313" key="7">
    <source>
        <dbReference type="Proteomes" id="UP001306950"/>
    </source>
</evidence>
<dbReference type="InterPro" id="IPR000847">
    <property type="entry name" value="LysR_HTH_N"/>
</dbReference>
<comment type="similarity">
    <text evidence="1">Belongs to the LysR transcriptional regulatory family.</text>
</comment>
<dbReference type="PANTHER" id="PTHR30346">
    <property type="entry name" value="TRANSCRIPTIONAL DUAL REGULATOR HCAR-RELATED"/>
    <property type="match status" value="1"/>
</dbReference>
<dbReference type="InterPro" id="IPR036388">
    <property type="entry name" value="WH-like_DNA-bd_sf"/>
</dbReference>
<dbReference type="SUPFAM" id="SSF53850">
    <property type="entry name" value="Periplasmic binding protein-like II"/>
    <property type="match status" value="1"/>
</dbReference>
<dbReference type="Proteomes" id="UP001306950">
    <property type="component" value="Unassembled WGS sequence"/>
</dbReference>
<dbReference type="Pfam" id="PF00126">
    <property type="entry name" value="HTH_1"/>
    <property type="match status" value="1"/>
</dbReference>
<evidence type="ECO:0000256" key="1">
    <source>
        <dbReference type="ARBA" id="ARBA00009437"/>
    </source>
</evidence>
<accession>A0ABU7VPU5</accession>
<protein>
    <submittedName>
        <fullName evidence="6">LysR family transcriptional regulator</fullName>
    </submittedName>
</protein>
<gene>
    <name evidence="6" type="ORF">V3851_07925</name>
</gene>
<dbReference type="PANTHER" id="PTHR30346:SF28">
    <property type="entry name" value="HTH-TYPE TRANSCRIPTIONAL REGULATOR CYNR"/>
    <property type="match status" value="1"/>
</dbReference>
<dbReference type="Pfam" id="PF03466">
    <property type="entry name" value="LysR_substrate"/>
    <property type="match status" value="1"/>
</dbReference>
<dbReference type="InterPro" id="IPR005119">
    <property type="entry name" value="LysR_subst-bd"/>
</dbReference>
<dbReference type="Gene3D" id="1.10.10.10">
    <property type="entry name" value="Winged helix-like DNA-binding domain superfamily/Winged helix DNA-binding domain"/>
    <property type="match status" value="1"/>
</dbReference>
<keyword evidence="7" id="KW-1185">Reference proteome</keyword>
<keyword evidence="3" id="KW-0238">DNA-binding</keyword>
<dbReference type="EMBL" id="JAZHPZ010000003">
    <property type="protein sequence ID" value="MEF2965753.1"/>
    <property type="molecule type" value="Genomic_DNA"/>
</dbReference>
<reference evidence="6 7" key="1">
    <citation type="submission" date="2024-02" db="EMBL/GenBank/DDBJ databases">
        <title>A nitrogen-fixing paenibacillus bacterium.</title>
        <authorList>
            <person name="Zhang W.L."/>
            <person name="Chen S.F."/>
        </authorList>
    </citation>
    <scope>NUCLEOTIDE SEQUENCE [LARGE SCALE GENOMIC DNA]</scope>
    <source>
        <strain evidence="6 7">M1</strain>
    </source>
</reference>
<dbReference type="PROSITE" id="PS50931">
    <property type="entry name" value="HTH_LYSR"/>
    <property type="match status" value="1"/>
</dbReference>
<name>A0ABU7VPU5_9BACL</name>
<organism evidence="6 7">
    <name type="scientific">Paenibacillus haidiansis</name>
    <dbReference type="NCBI Taxonomy" id="1574488"/>
    <lineage>
        <taxon>Bacteria</taxon>
        <taxon>Bacillati</taxon>
        <taxon>Bacillota</taxon>
        <taxon>Bacilli</taxon>
        <taxon>Bacillales</taxon>
        <taxon>Paenibacillaceae</taxon>
        <taxon>Paenibacillus</taxon>
    </lineage>
</organism>
<proteinExistence type="inferred from homology"/>
<evidence type="ECO:0000259" key="5">
    <source>
        <dbReference type="PROSITE" id="PS50931"/>
    </source>
</evidence>
<evidence type="ECO:0000256" key="4">
    <source>
        <dbReference type="ARBA" id="ARBA00023163"/>
    </source>
</evidence>
<dbReference type="PRINTS" id="PR00039">
    <property type="entry name" value="HTHLYSR"/>
</dbReference>
<evidence type="ECO:0000313" key="6">
    <source>
        <dbReference type="EMBL" id="MEF2965753.1"/>
    </source>
</evidence>
<comment type="caution">
    <text evidence="6">The sequence shown here is derived from an EMBL/GenBank/DDBJ whole genome shotgun (WGS) entry which is preliminary data.</text>
</comment>